<keyword evidence="2" id="KW-1133">Transmembrane helix</keyword>
<evidence type="ECO:0000313" key="4">
    <source>
        <dbReference type="EMBL" id="KRM67907.1"/>
    </source>
</evidence>
<protein>
    <recommendedName>
        <fullName evidence="3">YhaN AAA domain-containing protein</fullName>
    </recommendedName>
</protein>
<dbReference type="PATRIC" id="fig|1423781.4.peg.369"/>
<dbReference type="PANTHER" id="PTHR41259:SF1">
    <property type="entry name" value="DOUBLE-STRAND BREAK REPAIR RAD50 ATPASE, PUTATIVE-RELATED"/>
    <property type="match status" value="1"/>
</dbReference>
<keyword evidence="1" id="KW-0175">Coiled coil</keyword>
<comment type="caution">
    <text evidence="4">The sequence shown here is derived from an EMBL/GenBank/DDBJ whole genome shotgun (WGS) entry which is preliminary data.</text>
</comment>
<evidence type="ECO:0000313" key="5">
    <source>
        <dbReference type="Proteomes" id="UP000052012"/>
    </source>
</evidence>
<evidence type="ECO:0000256" key="2">
    <source>
        <dbReference type="SAM" id="Phobius"/>
    </source>
</evidence>
<feature type="transmembrane region" description="Helical" evidence="2">
    <location>
        <begin position="396"/>
        <end position="413"/>
    </location>
</feature>
<dbReference type="PANTHER" id="PTHR41259">
    <property type="entry name" value="DOUBLE-STRAND BREAK REPAIR RAD50 ATPASE, PUTATIVE-RELATED"/>
    <property type="match status" value="1"/>
</dbReference>
<reference evidence="4 5" key="1">
    <citation type="journal article" date="2015" name="Genome Announc.">
        <title>Expanding the biotechnology potential of lactobacilli through comparative genomics of 213 strains and associated genera.</title>
        <authorList>
            <person name="Sun Z."/>
            <person name="Harris H.M."/>
            <person name="McCann A."/>
            <person name="Guo C."/>
            <person name="Argimon S."/>
            <person name="Zhang W."/>
            <person name="Yang X."/>
            <person name="Jeffery I.B."/>
            <person name="Cooney J.C."/>
            <person name="Kagawa T.F."/>
            <person name="Liu W."/>
            <person name="Song Y."/>
            <person name="Salvetti E."/>
            <person name="Wrobel A."/>
            <person name="Rasinkangas P."/>
            <person name="Parkhill J."/>
            <person name="Rea M.C."/>
            <person name="O'Sullivan O."/>
            <person name="Ritari J."/>
            <person name="Douillard F.P."/>
            <person name="Paul Ross R."/>
            <person name="Yang R."/>
            <person name="Briner A.E."/>
            <person name="Felis G.E."/>
            <person name="de Vos W.M."/>
            <person name="Barrangou R."/>
            <person name="Klaenhammer T.R."/>
            <person name="Caufield P.W."/>
            <person name="Cui Y."/>
            <person name="Zhang H."/>
            <person name="O'Toole P.W."/>
        </authorList>
    </citation>
    <scope>NUCLEOTIDE SEQUENCE [LARGE SCALE GENOMIC DNA]</scope>
    <source>
        <strain evidence="4 5">DSM 23829</strain>
    </source>
</reference>
<keyword evidence="2" id="KW-0812">Transmembrane</keyword>
<keyword evidence="5" id="KW-1185">Reference proteome</keyword>
<sequence length="839" mass="97631">MIIKQLNIFGYGKWQDSTITLKSKNLNVIFGNNESGKTTLISFIKGILFGFKDGHNTYEQYIPKNTKSYGGELLVDVNNKLLKIKRIAGTHGGELSIVDNDSGETISNEKLDDIMGPINRESFDSIFYFGNFDTKAFSKISDEQLAYIIQKVGFAGSEKFIALKDDLSKRYKKLYAKNGRNPILNKKLKDYKLLLDKIEQAKQNQNEYTQLELEYNNVDKKYSLASHKLSKLNNHLKTLQGYKNNWTLFQKLKAYNSLKNKEMPIGFSIEDKKTLDNLSRSIENVDDKIENLNEQLNLNVSNKISDQNKTFKNHLSEIDDIKSEINSMEKNIINYNANISNLKSLNNQIESYSNDYSNELDAEPLHQKQVFELKSLLVNRHKLLNSNNMSTGKNNILYLVIFLISFVLMLLGFLTTKSLSLFGLVLAIIIGILYKSNQKQLKAKNEINQKVTKIDEKISFYKQQFNYKSNNPNDWIAVQPILKNYKKTLINRDQIASDKVKLKQKIDNYFDKFNKITNILDNNDEDYSNKLIKLKKYIDKNEHEISSYKNNLQHYTLLKSKQQSINSKKLVLKKQLVEFFNKRNVKNYDEFIQEYNRQENIAYNLKDLKEISKQIPDELYVSMNKYTDVDELNSDYTKLNYERKVLQDSMLALTKDKTELNSKLSIIKRDGTYSELIQKQANLESEIIHITYQWLALKLSNQWIDEMLDLATADLIPKIKERAKKYFSILTNSNYINITYYKSKLKLTRADKLKFDVGELSRGTMQQLYFAILLSMAVNFGEKYKLPIIIDDGFYEYDENRLNQAMKLIKEVSKEIQIIYCTADGKAKKSFNDDVLITI</sequence>
<dbReference type="AlphaFoldDB" id="A0A0R2AXE3"/>
<dbReference type="OrthoDB" id="9764467at2"/>
<gene>
    <name evidence="4" type="ORF">FD06_GL000359</name>
</gene>
<accession>A0A0R2AXE3</accession>
<keyword evidence="2" id="KW-0472">Membrane</keyword>
<organism evidence="4 5">
    <name type="scientific">Apilactobacillus ozensis DSM 23829 = JCM 17196</name>
    <dbReference type="NCBI Taxonomy" id="1423781"/>
    <lineage>
        <taxon>Bacteria</taxon>
        <taxon>Bacillati</taxon>
        <taxon>Bacillota</taxon>
        <taxon>Bacilli</taxon>
        <taxon>Lactobacillales</taxon>
        <taxon>Lactobacillaceae</taxon>
        <taxon>Apilactobacillus</taxon>
    </lineage>
</organism>
<dbReference type="InterPro" id="IPR027417">
    <property type="entry name" value="P-loop_NTPase"/>
</dbReference>
<proteinExistence type="predicted"/>
<feature type="coiled-coil region" evidence="1">
    <location>
        <begin position="275"/>
        <end position="362"/>
    </location>
</feature>
<dbReference type="SUPFAM" id="SSF52540">
    <property type="entry name" value="P-loop containing nucleoside triphosphate hydrolases"/>
    <property type="match status" value="2"/>
</dbReference>
<dbReference type="EMBL" id="AYYQ01000034">
    <property type="protein sequence ID" value="KRM67907.1"/>
    <property type="molecule type" value="Genomic_DNA"/>
</dbReference>
<feature type="transmembrane region" description="Helical" evidence="2">
    <location>
        <begin position="419"/>
        <end position="436"/>
    </location>
</feature>
<dbReference type="STRING" id="1423781.FD06_GL000359"/>
<dbReference type="Gene3D" id="3.40.50.300">
    <property type="entry name" value="P-loop containing nucleotide triphosphate hydrolases"/>
    <property type="match status" value="2"/>
</dbReference>
<feature type="coiled-coil region" evidence="1">
    <location>
        <begin position="184"/>
        <end position="221"/>
    </location>
</feature>
<dbReference type="Proteomes" id="UP000052012">
    <property type="component" value="Unassembled WGS sequence"/>
</dbReference>
<evidence type="ECO:0000259" key="3">
    <source>
        <dbReference type="Pfam" id="PF13514"/>
    </source>
</evidence>
<feature type="domain" description="YhaN AAA" evidence="3">
    <location>
        <begin position="1"/>
        <end position="207"/>
    </location>
</feature>
<name>A0A0R2AXE3_9LACO</name>
<dbReference type="RefSeq" id="WP_056966562.1">
    <property type="nucleotide sequence ID" value="NZ_AYYQ01000034.1"/>
</dbReference>
<evidence type="ECO:0000256" key="1">
    <source>
        <dbReference type="SAM" id="Coils"/>
    </source>
</evidence>
<dbReference type="Pfam" id="PF13514">
    <property type="entry name" value="AAA_27"/>
    <property type="match status" value="1"/>
</dbReference>
<dbReference type="InterPro" id="IPR038734">
    <property type="entry name" value="YhaN_AAA"/>
</dbReference>